<evidence type="ECO:0000256" key="6">
    <source>
        <dbReference type="SAM" id="Phobius"/>
    </source>
</evidence>
<feature type="domain" description="EamA" evidence="8">
    <location>
        <begin position="5"/>
        <end position="137"/>
    </location>
</feature>
<dbReference type="Proteomes" id="UP000240987">
    <property type="component" value="Unassembled WGS sequence"/>
</dbReference>
<feature type="domain" description="EamA" evidence="8">
    <location>
        <begin position="153"/>
        <end position="287"/>
    </location>
</feature>
<keyword evidence="4 6" id="KW-1133">Transmembrane helix</keyword>
<organism evidence="9 10">
    <name type="scientific">Photobacterium frigidiphilum</name>
    <dbReference type="NCBI Taxonomy" id="264736"/>
    <lineage>
        <taxon>Bacteria</taxon>
        <taxon>Pseudomonadati</taxon>
        <taxon>Pseudomonadota</taxon>
        <taxon>Gammaproteobacteria</taxon>
        <taxon>Vibrionales</taxon>
        <taxon>Vibrionaceae</taxon>
        <taxon>Photobacterium</taxon>
    </lineage>
</organism>
<evidence type="ECO:0000256" key="3">
    <source>
        <dbReference type="ARBA" id="ARBA00022692"/>
    </source>
</evidence>
<feature type="chain" id="PRO_5015712456" evidence="7">
    <location>
        <begin position="24"/>
        <end position="300"/>
    </location>
</feature>
<feature type="transmembrane region" description="Helical" evidence="6">
    <location>
        <begin position="272"/>
        <end position="290"/>
    </location>
</feature>
<keyword evidence="7" id="KW-0732">Signal</keyword>
<dbReference type="Pfam" id="PF00892">
    <property type="entry name" value="EamA"/>
    <property type="match status" value="2"/>
</dbReference>
<feature type="transmembrane region" description="Helical" evidence="6">
    <location>
        <begin position="216"/>
        <end position="234"/>
    </location>
</feature>
<evidence type="ECO:0000313" key="9">
    <source>
        <dbReference type="EMBL" id="PSU50600.1"/>
    </source>
</evidence>
<feature type="transmembrane region" description="Helical" evidence="6">
    <location>
        <begin position="65"/>
        <end position="86"/>
    </location>
</feature>
<keyword evidence="10" id="KW-1185">Reference proteome</keyword>
<reference evidence="9 10" key="1">
    <citation type="submission" date="2018-01" db="EMBL/GenBank/DDBJ databases">
        <title>Whole genome sequencing of Histamine producing bacteria.</title>
        <authorList>
            <person name="Butler K."/>
        </authorList>
    </citation>
    <scope>NUCLEOTIDE SEQUENCE [LARGE SCALE GENOMIC DNA]</scope>
    <source>
        <strain evidence="9 10">JCM 12947</strain>
    </source>
</reference>
<dbReference type="InterPro" id="IPR000620">
    <property type="entry name" value="EamA_dom"/>
</dbReference>
<protein>
    <submittedName>
        <fullName evidence="9">EamA family transporter</fullName>
    </submittedName>
</protein>
<keyword evidence="5 6" id="KW-0472">Membrane</keyword>
<evidence type="ECO:0000256" key="1">
    <source>
        <dbReference type="ARBA" id="ARBA00004651"/>
    </source>
</evidence>
<dbReference type="PANTHER" id="PTHR42920">
    <property type="entry name" value="OS03G0707200 PROTEIN-RELATED"/>
    <property type="match status" value="1"/>
</dbReference>
<feature type="transmembrane region" description="Helical" evidence="6">
    <location>
        <begin position="155"/>
        <end position="175"/>
    </location>
</feature>
<evidence type="ECO:0000256" key="2">
    <source>
        <dbReference type="ARBA" id="ARBA00022475"/>
    </source>
</evidence>
<dbReference type="SUPFAM" id="SSF103481">
    <property type="entry name" value="Multidrug resistance efflux transporter EmrE"/>
    <property type="match status" value="2"/>
</dbReference>
<dbReference type="GO" id="GO:0005886">
    <property type="term" value="C:plasma membrane"/>
    <property type="evidence" value="ECO:0007669"/>
    <property type="project" value="UniProtKB-SubCell"/>
</dbReference>
<proteinExistence type="predicted"/>
<name>A0A2T3JNJ2_9GAMM</name>
<dbReference type="RefSeq" id="WP_107241631.1">
    <property type="nucleotide sequence ID" value="NZ_PYMJ01000003.1"/>
</dbReference>
<evidence type="ECO:0000256" key="4">
    <source>
        <dbReference type="ARBA" id="ARBA00022989"/>
    </source>
</evidence>
<dbReference type="InterPro" id="IPR051258">
    <property type="entry name" value="Diverse_Substrate_Transporter"/>
</dbReference>
<feature type="transmembrane region" description="Helical" evidence="6">
    <location>
        <begin position="182"/>
        <end position="204"/>
    </location>
</feature>
<gene>
    <name evidence="9" type="ORF">C9J12_04570</name>
</gene>
<keyword evidence="2" id="KW-1003">Cell membrane</keyword>
<feature type="transmembrane region" description="Helical" evidence="6">
    <location>
        <begin position="33"/>
        <end position="53"/>
    </location>
</feature>
<dbReference type="InterPro" id="IPR037185">
    <property type="entry name" value="EmrE-like"/>
</dbReference>
<evidence type="ECO:0000259" key="8">
    <source>
        <dbReference type="Pfam" id="PF00892"/>
    </source>
</evidence>
<feature type="transmembrane region" description="Helical" evidence="6">
    <location>
        <begin position="123"/>
        <end position="143"/>
    </location>
</feature>
<feature type="transmembrane region" description="Helical" evidence="6">
    <location>
        <begin position="98"/>
        <end position="116"/>
    </location>
</feature>
<evidence type="ECO:0000313" key="10">
    <source>
        <dbReference type="Proteomes" id="UP000240987"/>
    </source>
</evidence>
<evidence type="ECO:0000256" key="7">
    <source>
        <dbReference type="SAM" id="SignalP"/>
    </source>
</evidence>
<keyword evidence="3 6" id="KW-0812">Transmembrane</keyword>
<comment type="caution">
    <text evidence="9">The sequence shown here is derived from an EMBL/GenBank/DDBJ whole genome shotgun (WGS) entry which is preliminary data.</text>
</comment>
<sequence>MKTIKAHCMVILATILIAGSFLASNNLTGTVNPISLTLLRFVIATLCLAPVVLFTPRFRKQIMRVLPRCMVISFFYSGYFICLFEALKTTTVLNTGTLYTLTPFITAVLCIFLFKMKVGLVQFFAYILGAIGTLWVVFNGSLNSLLSLSLTQGDLIFMLGVCSMCGYTIVMKLLYRKDNVIVLTFCTLLGGTLWMTIATVAMGIPLQWDLLQGNALLSMVYLAIGATLLTSYLYQKASIALNPSSVTAYIYMSPACVALLTFLIHGESISTVILFGIALSAIATLFLQIMNVRNSHKSAH</sequence>
<dbReference type="PANTHER" id="PTHR42920:SF11">
    <property type="entry name" value="INNER MEMBRANE PROTEIN YTFF"/>
    <property type="match status" value="1"/>
</dbReference>
<comment type="subcellular location">
    <subcellularLocation>
        <location evidence="1">Cell membrane</location>
        <topology evidence="1">Multi-pass membrane protein</topology>
    </subcellularLocation>
</comment>
<dbReference type="EMBL" id="PYMJ01000003">
    <property type="protein sequence ID" value="PSU50600.1"/>
    <property type="molecule type" value="Genomic_DNA"/>
</dbReference>
<accession>A0A2T3JNJ2</accession>
<feature type="transmembrane region" description="Helical" evidence="6">
    <location>
        <begin position="246"/>
        <end position="266"/>
    </location>
</feature>
<dbReference type="AlphaFoldDB" id="A0A2T3JNJ2"/>
<feature type="signal peptide" evidence="7">
    <location>
        <begin position="1"/>
        <end position="23"/>
    </location>
</feature>
<dbReference type="OrthoDB" id="5812248at2"/>
<evidence type="ECO:0000256" key="5">
    <source>
        <dbReference type="ARBA" id="ARBA00023136"/>
    </source>
</evidence>